<evidence type="ECO:0000313" key="2">
    <source>
        <dbReference type="Proteomes" id="UP000642488"/>
    </source>
</evidence>
<name>A0A934ME07_9RHOB</name>
<dbReference type="AlphaFoldDB" id="A0A934ME07"/>
<keyword evidence="2" id="KW-1185">Reference proteome</keyword>
<proteinExistence type="predicted"/>
<dbReference type="Gene3D" id="6.10.280.50">
    <property type="match status" value="1"/>
</dbReference>
<evidence type="ECO:0000313" key="1">
    <source>
        <dbReference type="EMBL" id="MBJ3764493.1"/>
    </source>
</evidence>
<comment type="caution">
    <text evidence="1">The sequence shown here is derived from an EMBL/GenBank/DDBJ whole genome shotgun (WGS) entry which is preliminary data.</text>
</comment>
<reference evidence="1" key="1">
    <citation type="submission" date="2020-12" db="EMBL/GenBank/DDBJ databases">
        <title>Bacterial taxonomy.</title>
        <authorList>
            <person name="Pan X."/>
        </authorList>
    </citation>
    <scope>NUCLEOTIDE SEQUENCE</scope>
    <source>
        <strain evidence="1">KCTC 52957</strain>
    </source>
</reference>
<dbReference type="RefSeq" id="WP_198917665.1">
    <property type="nucleotide sequence ID" value="NZ_JAEKPD010000027.1"/>
</dbReference>
<organism evidence="1 2">
    <name type="scientific">Palleronia pontilimi</name>
    <dbReference type="NCBI Taxonomy" id="1964209"/>
    <lineage>
        <taxon>Bacteria</taxon>
        <taxon>Pseudomonadati</taxon>
        <taxon>Pseudomonadota</taxon>
        <taxon>Alphaproteobacteria</taxon>
        <taxon>Rhodobacterales</taxon>
        <taxon>Roseobacteraceae</taxon>
        <taxon>Palleronia</taxon>
    </lineage>
</organism>
<dbReference type="EMBL" id="JAEKPD010000027">
    <property type="protein sequence ID" value="MBJ3764493.1"/>
    <property type="molecule type" value="Genomic_DNA"/>
</dbReference>
<gene>
    <name evidence="1" type="ORF">ILP92_17290</name>
</gene>
<protein>
    <submittedName>
        <fullName evidence="1">YdcH family protein</fullName>
    </submittedName>
</protein>
<sequence length="79" mass="9497">MPHTPHELARDLPSNVVQLKSLRNSNRHFLRLCEAYQEVNRAIRRAETHVEPTSDEHLSEMRRRRVRLQDDIARWLSQE</sequence>
<accession>A0A934ME07</accession>
<dbReference type="InterPro" id="IPR038444">
    <property type="entry name" value="DUF465_sf"/>
</dbReference>
<dbReference type="InterPro" id="IPR007420">
    <property type="entry name" value="DUF465"/>
</dbReference>
<dbReference type="Pfam" id="PF04325">
    <property type="entry name" value="DUF465"/>
    <property type="match status" value="1"/>
</dbReference>
<dbReference type="Proteomes" id="UP000642488">
    <property type="component" value="Unassembled WGS sequence"/>
</dbReference>